<name>A0A8H6HR54_9AGAR</name>
<evidence type="ECO:0000313" key="3">
    <source>
        <dbReference type="Proteomes" id="UP000521943"/>
    </source>
</evidence>
<dbReference type="EMBL" id="JACGCI010000052">
    <property type="protein sequence ID" value="KAF6751199.1"/>
    <property type="molecule type" value="Genomic_DNA"/>
</dbReference>
<dbReference type="SMART" id="SM00066">
    <property type="entry name" value="GAL4"/>
    <property type="match status" value="1"/>
</dbReference>
<organism evidence="2 3">
    <name type="scientific">Ephemerocybe angulata</name>
    <dbReference type="NCBI Taxonomy" id="980116"/>
    <lineage>
        <taxon>Eukaryota</taxon>
        <taxon>Fungi</taxon>
        <taxon>Dikarya</taxon>
        <taxon>Basidiomycota</taxon>
        <taxon>Agaricomycotina</taxon>
        <taxon>Agaricomycetes</taxon>
        <taxon>Agaricomycetidae</taxon>
        <taxon>Agaricales</taxon>
        <taxon>Agaricineae</taxon>
        <taxon>Psathyrellaceae</taxon>
        <taxon>Ephemerocybe</taxon>
    </lineage>
</organism>
<dbReference type="OrthoDB" id="2017365at2759"/>
<dbReference type="SUPFAM" id="SSF57701">
    <property type="entry name" value="Zn2/Cys6 DNA-binding domain"/>
    <property type="match status" value="1"/>
</dbReference>
<dbReference type="GO" id="GO:0000981">
    <property type="term" value="F:DNA-binding transcription factor activity, RNA polymerase II-specific"/>
    <property type="evidence" value="ECO:0007669"/>
    <property type="project" value="InterPro"/>
</dbReference>
<accession>A0A8H6HR54</accession>
<gene>
    <name evidence="2" type="ORF">DFP72DRAFT_1172562</name>
</gene>
<proteinExistence type="predicted"/>
<dbReference type="GO" id="GO:0008270">
    <property type="term" value="F:zinc ion binding"/>
    <property type="evidence" value="ECO:0007669"/>
    <property type="project" value="InterPro"/>
</dbReference>
<protein>
    <recommendedName>
        <fullName evidence="1">Zn(2)-C6 fungal-type domain-containing protein</fullName>
    </recommendedName>
</protein>
<dbReference type="InterPro" id="IPR001138">
    <property type="entry name" value="Zn2Cys6_DnaBD"/>
</dbReference>
<keyword evidence="3" id="KW-1185">Reference proteome</keyword>
<feature type="domain" description="Zn(2)-C6 fungal-type" evidence="1">
    <location>
        <begin position="42"/>
        <end position="73"/>
    </location>
</feature>
<dbReference type="Proteomes" id="UP000521943">
    <property type="component" value="Unassembled WGS sequence"/>
</dbReference>
<evidence type="ECO:0000259" key="1">
    <source>
        <dbReference type="PROSITE" id="PS50048"/>
    </source>
</evidence>
<sequence>MSYTLDSILPPMSLDDVKRVEQQQDDAVALVRRNIAKRAQTSCHTCRIIGLPCDEKRPSCHWCKKYSFESCVYDARPSMPTPSEPSMDLNDPYTPTDHHGTPYDAWNSPTPGTYATQPLTGFYGLVREASDVASDDRSTWLPEGNDPGHFFYYTGVATTDPVADLGYMEYNEGIGVPFHFISTFSAPSTPSATPPTTASWPISGNDSAYNPLSNLQAVEAANEAIAETCALFYPVPIYGINTPSTPFFF</sequence>
<dbReference type="PROSITE" id="PS50048">
    <property type="entry name" value="ZN2_CY6_FUNGAL_2"/>
    <property type="match status" value="1"/>
</dbReference>
<dbReference type="Pfam" id="PF00172">
    <property type="entry name" value="Zn_clus"/>
    <property type="match status" value="1"/>
</dbReference>
<dbReference type="AlphaFoldDB" id="A0A8H6HR54"/>
<comment type="caution">
    <text evidence="2">The sequence shown here is derived from an EMBL/GenBank/DDBJ whole genome shotgun (WGS) entry which is preliminary data.</text>
</comment>
<reference evidence="2 3" key="1">
    <citation type="submission" date="2020-07" db="EMBL/GenBank/DDBJ databases">
        <title>Comparative genomics of pyrophilous fungi reveals a link between fire events and developmental genes.</title>
        <authorList>
            <consortium name="DOE Joint Genome Institute"/>
            <person name="Steindorff A.S."/>
            <person name="Carver A."/>
            <person name="Calhoun S."/>
            <person name="Stillman K."/>
            <person name="Liu H."/>
            <person name="Lipzen A."/>
            <person name="Pangilinan J."/>
            <person name="Labutti K."/>
            <person name="Bruns T.D."/>
            <person name="Grigoriev I.V."/>
        </authorList>
    </citation>
    <scope>NUCLEOTIDE SEQUENCE [LARGE SCALE GENOMIC DNA]</scope>
    <source>
        <strain evidence="2 3">CBS 144469</strain>
    </source>
</reference>
<dbReference type="CDD" id="cd00067">
    <property type="entry name" value="GAL4"/>
    <property type="match status" value="1"/>
</dbReference>
<dbReference type="Gene3D" id="4.10.240.10">
    <property type="entry name" value="Zn(2)-C6 fungal-type DNA-binding domain"/>
    <property type="match status" value="1"/>
</dbReference>
<dbReference type="InterPro" id="IPR036864">
    <property type="entry name" value="Zn2-C6_fun-type_DNA-bd_sf"/>
</dbReference>
<evidence type="ECO:0000313" key="2">
    <source>
        <dbReference type="EMBL" id="KAF6751199.1"/>
    </source>
</evidence>